<protein>
    <recommendedName>
        <fullName evidence="4">DEAD/DEAH box helicase domain-containing protein</fullName>
    </recommendedName>
</protein>
<evidence type="ECO:0000313" key="3">
    <source>
        <dbReference type="Proteomes" id="UP000267821"/>
    </source>
</evidence>
<evidence type="ECO:0008006" key="4">
    <source>
        <dbReference type="Google" id="ProtNLM"/>
    </source>
</evidence>
<dbReference type="InParanoid" id="A0A3N4LJY4"/>
<accession>A0A3N4LJY4</accession>
<dbReference type="EMBL" id="ML121548">
    <property type="protein sequence ID" value="RPB23076.1"/>
    <property type="molecule type" value="Genomic_DNA"/>
</dbReference>
<evidence type="ECO:0000313" key="2">
    <source>
        <dbReference type="EMBL" id="RPB23076.1"/>
    </source>
</evidence>
<dbReference type="InterPro" id="IPR027417">
    <property type="entry name" value="P-loop_NTPase"/>
</dbReference>
<keyword evidence="3" id="KW-1185">Reference proteome</keyword>
<evidence type="ECO:0000256" key="1">
    <source>
        <dbReference type="SAM" id="MobiDB-lite"/>
    </source>
</evidence>
<feature type="region of interest" description="Disordered" evidence="1">
    <location>
        <begin position="26"/>
        <end position="56"/>
    </location>
</feature>
<dbReference type="Proteomes" id="UP000267821">
    <property type="component" value="Unassembled WGS sequence"/>
</dbReference>
<gene>
    <name evidence="2" type="ORF">L211DRAFT_295492</name>
</gene>
<organism evidence="2 3">
    <name type="scientific">Terfezia boudieri ATCC MYA-4762</name>
    <dbReference type="NCBI Taxonomy" id="1051890"/>
    <lineage>
        <taxon>Eukaryota</taxon>
        <taxon>Fungi</taxon>
        <taxon>Dikarya</taxon>
        <taxon>Ascomycota</taxon>
        <taxon>Pezizomycotina</taxon>
        <taxon>Pezizomycetes</taxon>
        <taxon>Pezizales</taxon>
        <taxon>Pezizaceae</taxon>
        <taxon>Terfezia</taxon>
    </lineage>
</organism>
<feature type="compositionally biased region" description="Gly residues" evidence="1">
    <location>
        <begin position="37"/>
        <end position="51"/>
    </location>
</feature>
<dbReference type="OrthoDB" id="416741at2759"/>
<name>A0A3N4LJY4_9PEZI</name>
<proteinExistence type="predicted"/>
<dbReference type="Gene3D" id="3.40.50.300">
    <property type="entry name" value="P-loop containing nucleotide triphosphate hydrolases"/>
    <property type="match status" value="1"/>
</dbReference>
<reference evidence="2 3" key="1">
    <citation type="journal article" date="2018" name="Nat. Ecol. Evol.">
        <title>Pezizomycetes genomes reveal the molecular basis of ectomycorrhizal truffle lifestyle.</title>
        <authorList>
            <person name="Murat C."/>
            <person name="Payen T."/>
            <person name="Noel B."/>
            <person name="Kuo A."/>
            <person name="Morin E."/>
            <person name="Chen J."/>
            <person name="Kohler A."/>
            <person name="Krizsan K."/>
            <person name="Balestrini R."/>
            <person name="Da Silva C."/>
            <person name="Montanini B."/>
            <person name="Hainaut M."/>
            <person name="Levati E."/>
            <person name="Barry K.W."/>
            <person name="Belfiori B."/>
            <person name="Cichocki N."/>
            <person name="Clum A."/>
            <person name="Dockter R.B."/>
            <person name="Fauchery L."/>
            <person name="Guy J."/>
            <person name="Iotti M."/>
            <person name="Le Tacon F."/>
            <person name="Lindquist E.A."/>
            <person name="Lipzen A."/>
            <person name="Malagnac F."/>
            <person name="Mello A."/>
            <person name="Molinier V."/>
            <person name="Miyauchi S."/>
            <person name="Poulain J."/>
            <person name="Riccioni C."/>
            <person name="Rubini A."/>
            <person name="Sitrit Y."/>
            <person name="Splivallo R."/>
            <person name="Traeger S."/>
            <person name="Wang M."/>
            <person name="Zifcakova L."/>
            <person name="Wipf D."/>
            <person name="Zambonelli A."/>
            <person name="Paolocci F."/>
            <person name="Nowrousian M."/>
            <person name="Ottonello S."/>
            <person name="Baldrian P."/>
            <person name="Spatafora J.W."/>
            <person name="Henrissat B."/>
            <person name="Nagy L.G."/>
            <person name="Aury J.M."/>
            <person name="Wincker P."/>
            <person name="Grigoriev I.V."/>
            <person name="Bonfante P."/>
            <person name="Martin F.M."/>
        </authorList>
    </citation>
    <scope>NUCLEOTIDE SEQUENCE [LARGE SCALE GENOMIC DNA]</scope>
    <source>
        <strain evidence="2 3">ATCC MYA-4762</strain>
    </source>
</reference>
<sequence length="198" mass="21006">MSMAHSRGKVKTETFGLADIGLTSSISPSSRRKFGENEGGGVRLGISGDVGTGRAKKRVKPLATVSRESFTPGDAGLETEAGMGWGIGGSASTSVRPSRELIEVVGKPSSAKQGVDSGSLSTAPVTIKTRAYQQEMFEESLKKNIIVCQGTGSGKTHVSLIAVACYIITNSYIGKAYFNTIKKFLLRHVFLPYLSRIS</sequence>
<dbReference type="AlphaFoldDB" id="A0A3N4LJY4"/>
<dbReference type="SUPFAM" id="SSF52540">
    <property type="entry name" value="P-loop containing nucleoside triphosphate hydrolases"/>
    <property type="match status" value="1"/>
</dbReference>